<evidence type="ECO:0000256" key="10">
    <source>
        <dbReference type="ARBA" id="ARBA00023246"/>
    </source>
</evidence>
<feature type="signal peptide" evidence="14 18">
    <location>
        <begin position="1"/>
        <end position="23"/>
    </location>
</feature>
<dbReference type="AlphaFoldDB" id="A0A0U2L5S7"/>
<reference evidence="18" key="3">
    <citation type="submission" date="2025-05" db="UniProtKB">
        <authorList>
            <consortium name="RefSeq"/>
        </authorList>
    </citation>
    <scope>IDENTIFICATION</scope>
</reference>
<dbReference type="Pfam" id="PF00688">
    <property type="entry name" value="TGFb_propeptide"/>
    <property type="match status" value="1"/>
</dbReference>
<feature type="compositionally biased region" description="Gly residues" evidence="13">
    <location>
        <begin position="266"/>
        <end position="278"/>
    </location>
</feature>
<gene>
    <name evidence="18" type="primary">TGFbeta2</name>
</gene>
<dbReference type="GO" id="GO:0051781">
    <property type="term" value="P:positive regulation of cell division"/>
    <property type="evidence" value="ECO:0007669"/>
    <property type="project" value="UniProtKB-KW"/>
</dbReference>
<evidence type="ECO:0000256" key="1">
    <source>
        <dbReference type="ARBA" id="ARBA00004498"/>
    </source>
</evidence>
<accession>A0A0U2L5S7</accession>
<evidence type="ECO:0000259" key="15">
    <source>
        <dbReference type="PROSITE" id="PS51362"/>
    </source>
</evidence>
<dbReference type="InterPro" id="IPR015615">
    <property type="entry name" value="TGF-beta-rel"/>
</dbReference>
<name>A0A0U2L5S7_SACKO</name>
<feature type="disulfide bond" evidence="11">
    <location>
        <begin position="322"/>
        <end position="332"/>
    </location>
</feature>
<dbReference type="PANTHER" id="PTHR11848">
    <property type="entry name" value="TGF-BETA FAMILY"/>
    <property type="match status" value="1"/>
</dbReference>
<keyword evidence="9" id="KW-0325">Glycoprotein</keyword>
<keyword evidence="8 11" id="KW-1015">Disulfide bond</keyword>
<evidence type="ECO:0000256" key="5">
    <source>
        <dbReference type="ARBA" id="ARBA00022685"/>
    </source>
</evidence>
<evidence type="ECO:0000256" key="3">
    <source>
        <dbReference type="ARBA" id="ARBA00022525"/>
    </source>
</evidence>
<dbReference type="PANTHER" id="PTHR11848:SF33">
    <property type="entry name" value="TGF-BETA FAMILY PROFILE DOMAIN-CONTAINING PROTEIN"/>
    <property type="match status" value="1"/>
</dbReference>
<evidence type="ECO:0000256" key="2">
    <source>
        <dbReference type="ARBA" id="ARBA00006656"/>
    </source>
</evidence>
<sequence length="428" mass="47599">MAGHKTYLLSCFFLSIIIRVSMATSQCTLDWDQYEPKRINAIRGQILSKLGLESPPEDEGPDDVPEEIMFLYNQTVDLLNERTRDQKDECNRGGDDDDNSYYASEVTKCVRDEEWPNEENTYTKPRFDAGHSLFIRFDLSGLKDIDLSNINNAELRLYQVANTAATSKSQRIELYTLLPPSFGSSEFGQRYLHSRTLNPSSSGWISFDITTTVIQWIMDPASDFGLELTVPCGGFKYSPSGVPIPGQSEQLQIYIAGLTEIPVSSGPGGGPNRGGGRGDIPVFEDTEGKDPHILVVSQAPQASTVVGNSQGRKKRSLDATQCFPIPTETNCCLRQLYIDFKKDLGWTWIHAPQGYNANYCGGACPYLWSQNTQHTTILSLYQSLNPDASAVPCCVPKTLESLTILYYESRKPKITQLTNMVLTSCKCS</sequence>
<evidence type="ECO:0000256" key="7">
    <source>
        <dbReference type="ARBA" id="ARBA00023030"/>
    </source>
</evidence>
<dbReference type="PROSITE" id="PS51362">
    <property type="entry name" value="TGF_BETA_2"/>
    <property type="match status" value="1"/>
</dbReference>
<protein>
    <submittedName>
        <fullName evidence="18">Transforming growth factor beta-2 precursor</fullName>
    </submittedName>
    <submittedName>
        <fullName evidence="16">Transforming growth factor beta-2361</fullName>
    </submittedName>
</protein>
<dbReference type="KEGG" id="sko:100329003"/>
<evidence type="ECO:0000256" key="11">
    <source>
        <dbReference type="PIRSR" id="PIRSR001787-1"/>
    </source>
</evidence>
<dbReference type="Proteomes" id="UP000694865">
    <property type="component" value="Unplaced"/>
</dbReference>
<organism evidence="16">
    <name type="scientific">Saccoglossus kowalevskii</name>
    <name type="common">Acorn worm</name>
    <dbReference type="NCBI Taxonomy" id="10224"/>
    <lineage>
        <taxon>Eukaryota</taxon>
        <taxon>Metazoa</taxon>
        <taxon>Hemichordata</taxon>
        <taxon>Enteropneusta</taxon>
        <taxon>Harrimaniidae</taxon>
        <taxon>Saccoglossus</taxon>
    </lineage>
</organism>
<keyword evidence="17" id="KW-1185">Reference proteome</keyword>
<evidence type="ECO:0000313" key="17">
    <source>
        <dbReference type="Proteomes" id="UP000694865"/>
    </source>
</evidence>
<dbReference type="InterPro" id="IPR017948">
    <property type="entry name" value="TGFb_CS"/>
</dbReference>
<proteinExistence type="evidence at transcript level"/>
<keyword evidence="3" id="KW-0964">Secreted</keyword>
<evidence type="ECO:0000313" key="16">
    <source>
        <dbReference type="EMBL" id="ALR88569.1"/>
    </source>
</evidence>
<dbReference type="GO" id="GO:0008083">
    <property type="term" value="F:growth factor activity"/>
    <property type="evidence" value="ECO:0007669"/>
    <property type="project" value="UniProtKB-KW"/>
</dbReference>
<feature type="chain" id="PRO_5006831023" evidence="14 18">
    <location>
        <begin position="24"/>
        <end position="428"/>
    </location>
</feature>
<feature type="disulfide bond" evidence="11">
    <location>
        <begin position="360"/>
        <end position="425"/>
    </location>
</feature>
<dbReference type="FunFam" id="2.10.90.10:FF:000004">
    <property type="entry name" value="Transforming growth factor beta"/>
    <property type="match status" value="1"/>
</dbReference>
<evidence type="ECO:0000256" key="13">
    <source>
        <dbReference type="SAM" id="MobiDB-lite"/>
    </source>
</evidence>
<evidence type="ECO:0000256" key="9">
    <source>
        <dbReference type="ARBA" id="ARBA00023180"/>
    </source>
</evidence>
<dbReference type="Gene3D" id="2.10.90.10">
    <property type="entry name" value="Cystine-knot cytokines"/>
    <property type="match status" value="1"/>
</dbReference>
<dbReference type="PROSITE" id="PS00250">
    <property type="entry name" value="TGF_BETA_1"/>
    <property type="match status" value="1"/>
</dbReference>
<dbReference type="CTD" id="778780"/>
<dbReference type="Pfam" id="PF00019">
    <property type="entry name" value="TGF_beta"/>
    <property type="match status" value="1"/>
</dbReference>
<dbReference type="GeneID" id="100329003"/>
<dbReference type="GO" id="GO:0005615">
    <property type="term" value="C:extracellular space"/>
    <property type="evidence" value="ECO:0007669"/>
    <property type="project" value="InterPro"/>
</dbReference>
<dbReference type="GO" id="GO:0007179">
    <property type="term" value="P:transforming growth factor beta receptor signaling pathway"/>
    <property type="evidence" value="ECO:0007669"/>
    <property type="project" value="TreeGrafter"/>
</dbReference>
<keyword evidence="6 14" id="KW-0732">Signal</keyword>
<keyword evidence="4" id="KW-0272">Extracellular matrix</keyword>
<keyword evidence="7 12" id="KW-0339">Growth factor</keyword>
<dbReference type="PRINTS" id="PR01423">
    <property type="entry name" value="TGFBETA"/>
</dbReference>
<feature type="domain" description="TGF-beta family profile" evidence="15">
    <location>
        <begin position="312"/>
        <end position="428"/>
    </location>
</feature>
<dbReference type="InterPro" id="IPR001111">
    <property type="entry name" value="TGF-b_propeptide"/>
</dbReference>
<dbReference type="Gene3D" id="2.60.120.970">
    <property type="match status" value="1"/>
</dbReference>
<keyword evidence="10" id="KW-0497">Mitogen</keyword>
<dbReference type="InterPro" id="IPR029034">
    <property type="entry name" value="Cystine-knot_cytokine"/>
</dbReference>
<evidence type="ECO:0000256" key="4">
    <source>
        <dbReference type="ARBA" id="ARBA00022530"/>
    </source>
</evidence>
<feature type="disulfide bond" description="Interchain" evidence="11">
    <location>
        <position position="393"/>
    </location>
</feature>
<feature type="region of interest" description="Disordered" evidence="13">
    <location>
        <begin position="265"/>
        <end position="284"/>
    </location>
</feature>
<dbReference type="InterPro" id="IPR001839">
    <property type="entry name" value="TGF-b_C"/>
</dbReference>
<comment type="similarity">
    <text evidence="2 12">Belongs to the TGF-beta family.</text>
</comment>
<evidence type="ECO:0000256" key="12">
    <source>
        <dbReference type="RuleBase" id="RU000354"/>
    </source>
</evidence>
<feature type="disulfide bond" evidence="11">
    <location>
        <begin position="331"/>
        <end position="394"/>
    </location>
</feature>
<reference evidence="16" key="2">
    <citation type="journal article" date="2015" name="Nature">
        <title>Hemichordate genomes and deuterostome origins.</title>
        <authorList>
            <person name="Simakov O."/>
            <person name="Kawashima T."/>
            <person name="Marletaz F."/>
            <person name="Jenkins J."/>
            <person name="Koyanagi R."/>
            <person name="Mitros T."/>
            <person name="Hisata K."/>
            <person name="Bredeson J."/>
            <person name="Shoguchi E."/>
            <person name="Gyoja F."/>
            <person name="Yue J.X."/>
            <person name="Chen Y.C."/>
            <person name="Freeman R.M.Jr."/>
            <person name="Sasaki A."/>
            <person name="Hikosaka-Katayama T."/>
            <person name="Sato A."/>
            <person name="Fujie M."/>
            <person name="Baughman K.W."/>
            <person name="Levine J."/>
            <person name="Gonzalez P."/>
            <person name="Cameron C."/>
            <person name="Fritzenwanker J.H."/>
            <person name="Pani A.M."/>
            <person name="Goto H."/>
            <person name="Kanda M."/>
            <person name="Arakaki N."/>
            <person name="Yamasaki S."/>
            <person name="Qu J."/>
            <person name="Cree A."/>
            <person name="Ding Y."/>
            <person name="Dinh H.H."/>
            <person name="Dugan S."/>
            <person name="Holder M."/>
            <person name="Jhangiani S.N."/>
            <person name="Kovar C.L."/>
            <person name="Lee S.L."/>
            <person name="Lewis L.R."/>
            <person name="Morton D."/>
            <person name="Nazareth L.V."/>
            <person name="Okwuonu G."/>
            <person name="Santibanez J."/>
            <person name="Chen R."/>
            <person name="Richards S."/>
            <person name="Muzny D.M."/>
            <person name="Gillis A."/>
            <person name="Peshkin L."/>
            <person name="Wu M."/>
            <person name="Humphreys T."/>
            <person name="Su Y.H."/>
            <person name="Putnam N.H."/>
            <person name="Schmutz J."/>
            <person name="Fujiyama A."/>
            <person name="Yu J.K."/>
            <person name="Tagawa K."/>
            <person name="Worley K.C."/>
            <person name="Gibbs R.A."/>
            <person name="Kirschner M.W."/>
            <person name="Lowe C.J."/>
            <person name="Satoh N."/>
            <person name="Rokhsar D.S."/>
            <person name="Gerhart J."/>
        </authorList>
    </citation>
    <scope>NUCLEOTIDE SEQUENCE</scope>
</reference>
<dbReference type="RefSeq" id="NP_001171727.1">
    <property type="nucleotide sequence ID" value="NM_001184798.1"/>
</dbReference>
<evidence type="ECO:0000256" key="8">
    <source>
        <dbReference type="ARBA" id="ARBA00023157"/>
    </source>
</evidence>
<dbReference type="EMBL" id="KT876071">
    <property type="protein sequence ID" value="ALR88569.1"/>
    <property type="molecule type" value="mRNA"/>
</dbReference>
<dbReference type="GO" id="GO:0042127">
    <property type="term" value="P:regulation of cell population proliferation"/>
    <property type="evidence" value="ECO:0007669"/>
    <property type="project" value="TreeGrafter"/>
</dbReference>
<evidence type="ECO:0000256" key="6">
    <source>
        <dbReference type="ARBA" id="ARBA00022729"/>
    </source>
</evidence>
<feature type="disulfide bond" evidence="11">
    <location>
        <begin position="364"/>
        <end position="427"/>
    </location>
</feature>
<dbReference type="PIRSF" id="PIRSF001787">
    <property type="entry name" value="TGF-beta"/>
    <property type="match status" value="1"/>
</dbReference>
<dbReference type="CDD" id="cd13753">
    <property type="entry name" value="TGF_beta_TGFbeta1_2_3"/>
    <property type="match status" value="1"/>
</dbReference>
<dbReference type="SMART" id="SM00204">
    <property type="entry name" value="TGFB"/>
    <property type="match status" value="1"/>
</dbReference>
<dbReference type="SUPFAM" id="SSF57501">
    <property type="entry name" value="Cystine-knot cytokines"/>
    <property type="match status" value="1"/>
</dbReference>
<evidence type="ECO:0000256" key="14">
    <source>
        <dbReference type="SAM" id="SignalP"/>
    </source>
</evidence>
<dbReference type="GO" id="GO:0005125">
    <property type="term" value="F:cytokine activity"/>
    <property type="evidence" value="ECO:0007669"/>
    <property type="project" value="TreeGrafter"/>
</dbReference>
<dbReference type="InterPro" id="IPR016319">
    <property type="entry name" value="TGF-beta"/>
</dbReference>
<evidence type="ECO:0000313" key="18">
    <source>
        <dbReference type="RefSeq" id="NP_001171727.1"/>
    </source>
</evidence>
<dbReference type="OrthoDB" id="6092228at2759"/>
<reference evidence="18" key="1">
    <citation type="journal article" date="2008" name="Biol. Bull.">
        <title>cDNA sequences for transcription factors and signaling proteins of the hemichordate Saccoglossus kowalevskii: efficacy of the expressed sequence tag (EST) approach for evolutionary and developmental studies of a new organism.</title>
        <authorList>
            <person name="Freeman R.M. Jr."/>
            <person name="Wu M."/>
            <person name="Cordonnier-Pratt M.M."/>
            <person name="Pratt L.H."/>
            <person name="Gruber C.E."/>
            <person name="Smith M."/>
            <person name="Lander E.S."/>
            <person name="Stange-Thomann N."/>
            <person name="Lowe C.J."/>
            <person name="Gerhart J."/>
            <person name="Kirschner M."/>
        </authorList>
    </citation>
    <scope>NUCLEOTIDE SEQUENCE</scope>
</reference>
<comment type="subcellular location">
    <subcellularLocation>
        <location evidence="1">Secreted</location>
        <location evidence="1">Extracellular space</location>
        <location evidence="1">Extracellular matrix</location>
    </subcellularLocation>
</comment>
<keyword evidence="5" id="KW-0165">Cleavage on pair of basic residues</keyword>